<dbReference type="EMBL" id="MU005572">
    <property type="protein sequence ID" value="KAF2689412.1"/>
    <property type="molecule type" value="Genomic_DNA"/>
</dbReference>
<feature type="transmembrane region" description="Helical" evidence="2">
    <location>
        <begin position="38"/>
        <end position="58"/>
    </location>
</feature>
<evidence type="ECO:0000256" key="2">
    <source>
        <dbReference type="SAM" id="Phobius"/>
    </source>
</evidence>
<feature type="transmembrane region" description="Helical" evidence="2">
    <location>
        <begin position="70"/>
        <end position="87"/>
    </location>
</feature>
<keyword evidence="2" id="KW-0812">Transmembrane</keyword>
<feature type="transmembrane region" description="Helical" evidence="2">
    <location>
        <begin position="12"/>
        <end position="32"/>
    </location>
</feature>
<name>A0A6G1JFT5_9PLEO</name>
<keyword evidence="2" id="KW-0472">Membrane</keyword>
<sequence>MDEGRASRWRWGLYTACSVDSIFIPLVGGVIEGTAGDVAILVLYIAWALLLGLFGNTFFERSSQFIVRCFYYLLCSALPLAFFGSFNGAAPHLWLPISSCIGIFIGVAFCDFYTHTTRRAVQRLRRKLLQLLNADEPSLPRYQFYFQPSTTVRDVATGSTDHPGVLTGDKQHVSLSMTPEFNNPVRAGTEFLSTRPISDVNERPCDDINQERYPRRTPAMDDSSIVNPWADN</sequence>
<accession>A0A6G1JFT5</accession>
<keyword evidence="2" id="KW-1133">Transmembrane helix</keyword>
<organism evidence="3 4">
    <name type="scientific">Lentithecium fluviatile CBS 122367</name>
    <dbReference type="NCBI Taxonomy" id="1168545"/>
    <lineage>
        <taxon>Eukaryota</taxon>
        <taxon>Fungi</taxon>
        <taxon>Dikarya</taxon>
        <taxon>Ascomycota</taxon>
        <taxon>Pezizomycotina</taxon>
        <taxon>Dothideomycetes</taxon>
        <taxon>Pleosporomycetidae</taxon>
        <taxon>Pleosporales</taxon>
        <taxon>Massarineae</taxon>
        <taxon>Lentitheciaceae</taxon>
        <taxon>Lentithecium</taxon>
    </lineage>
</organism>
<feature type="region of interest" description="Disordered" evidence="1">
    <location>
        <begin position="196"/>
        <end position="232"/>
    </location>
</feature>
<keyword evidence="4" id="KW-1185">Reference proteome</keyword>
<dbReference type="Proteomes" id="UP000799291">
    <property type="component" value="Unassembled WGS sequence"/>
</dbReference>
<feature type="transmembrane region" description="Helical" evidence="2">
    <location>
        <begin position="93"/>
        <end position="114"/>
    </location>
</feature>
<evidence type="ECO:0000313" key="3">
    <source>
        <dbReference type="EMBL" id="KAF2689412.1"/>
    </source>
</evidence>
<proteinExistence type="predicted"/>
<evidence type="ECO:0000256" key="1">
    <source>
        <dbReference type="SAM" id="MobiDB-lite"/>
    </source>
</evidence>
<feature type="compositionally biased region" description="Basic and acidic residues" evidence="1">
    <location>
        <begin position="200"/>
        <end position="214"/>
    </location>
</feature>
<dbReference type="OrthoDB" id="3797627at2759"/>
<evidence type="ECO:0000313" key="4">
    <source>
        <dbReference type="Proteomes" id="UP000799291"/>
    </source>
</evidence>
<dbReference type="AlphaFoldDB" id="A0A6G1JFT5"/>
<protein>
    <submittedName>
        <fullName evidence="3">Uncharacterized protein</fullName>
    </submittedName>
</protein>
<gene>
    <name evidence="3" type="ORF">K458DRAFT_384059</name>
</gene>
<reference evidence="3" key="1">
    <citation type="journal article" date="2020" name="Stud. Mycol.">
        <title>101 Dothideomycetes genomes: a test case for predicting lifestyles and emergence of pathogens.</title>
        <authorList>
            <person name="Haridas S."/>
            <person name="Albert R."/>
            <person name="Binder M."/>
            <person name="Bloem J."/>
            <person name="Labutti K."/>
            <person name="Salamov A."/>
            <person name="Andreopoulos B."/>
            <person name="Baker S."/>
            <person name="Barry K."/>
            <person name="Bills G."/>
            <person name="Bluhm B."/>
            <person name="Cannon C."/>
            <person name="Castanera R."/>
            <person name="Culley D."/>
            <person name="Daum C."/>
            <person name="Ezra D."/>
            <person name="Gonzalez J."/>
            <person name="Henrissat B."/>
            <person name="Kuo A."/>
            <person name="Liang C."/>
            <person name="Lipzen A."/>
            <person name="Lutzoni F."/>
            <person name="Magnuson J."/>
            <person name="Mondo S."/>
            <person name="Nolan M."/>
            <person name="Ohm R."/>
            <person name="Pangilinan J."/>
            <person name="Park H.-J."/>
            <person name="Ramirez L."/>
            <person name="Alfaro M."/>
            <person name="Sun H."/>
            <person name="Tritt A."/>
            <person name="Yoshinaga Y."/>
            <person name="Zwiers L.-H."/>
            <person name="Turgeon B."/>
            <person name="Goodwin S."/>
            <person name="Spatafora J."/>
            <person name="Crous P."/>
            <person name="Grigoriev I."/>
        </authorList>
    </citation>
    <scope>NUCLEOTIDE SEQUENCE</scope>
    <source>
        <strain evidence="3">CBS 122367</strain>
    </source>
</reference>